<name>A0A1V0SG72_9VIRU</name>
<organism evidence="1">
    <name type="scientific">Hokovirus HKV1</name>
    <dbReference type="NCBI Taxonomy" id="1977638"/>
    <lineage>
        <taxon>Viruses</taxon>
        <taxon>Varidnaviria</taxon>
        <taxon>Bamfordvirae</taxon>
        <taxon>Nucleocytoviricota</taxon>
        <taxon>Megaviricetes</taxon>
        <taxon>Imitervirales</taxon>
        <taxon>Mimiviridae</taxon>
        <taxon>Klosneuvirinae</taxon>
        <taxon>Hokovirus</taxon>
    </lineage>
</organism>
<protein>
    <submittedName>
        <fullName evidence="1">Uncharacterized protein</fullName>
    </submittedName>
</protein>
<sequence>MSKTISKKRLKTSKRAITKRAITKKAITKRAITKRTTSKKAIIKRNLELKNQYTQKMNKHFEKMHKKLLNMKNTNTYIPKLKIKPKTYITRDYLNPVFKVVINNKKLTVFVCKYKGDCICIENNTKENVRKCQKDREIDICIYDEICLETSKYVGYWPGFDSNNMHGPKGNSILVKVNNHEYIYIGREIYRFNTLDIIEDYITPEYKDEQFPMAYGTDNIYFVANKQYRNKKKLLINVSVANYDEIKEEYLNNGKNKNNEGVGIPKIKIKNKNNHRIKNIKIIHPCIW</sequence>
<accession>A0A1V0SG72</accession>
<reference evidence="1" key="1">
    <citation type="journal article" date="2017" name="Science">
        <title>Giant viruses with an expanded complement of translation system components.</title>
        <authorList>
            <person name="Schulz F."/>
            <person name="Yutin N."/>
            <person name="Ivanova N.N."/>
            <person name="Ortega D.R."/>
            <person name="Lee T.K."/>
            <person name="Vierheilig J."/>
            <person name="Daims H."/>
            <person name="Horn M."/>
            <person name="Wagner M."/>
            <person name="Jensen G.J."/>
            <person name="Kyrpides N.C."/>
            <person name="Koonin E.V."/>
            <person name="Woyke T."/>
        </authorList>
    </citation>
    <scope>NUCLEOTIDE SEQUENCE</scope>
    <source>
        <strain evidence="1">HKV1</strain>
    </source>
</reference>
<evidence type="ECO:0000313" key="1">
    <source>
        <dbReference type="EMBL" id="ARF10720.1"/>
    </source>
</evidence>
<gene>
    <name evidence="1" type="ORF">Hokovirus_2_247</name>
</gene>
<dbReference type="EMBL" id="KY684104">
    <property type="protein sequence ID" value="ARF10720.1"/>
    <property type="molecule type" value="Genomic_DNA"/>
</dbReference>
<proteinExistence type="predicted"/>